<feature type="signal peptide" evidence="2">
    <location>
        <begin position="1"/>
        <end position="22"/>
    </location>
</feature>
<proteinExistence type="predicted"/>
<evidence type="ECO:0000256" key="2">
    <source>
        <dbReference type="SAM" id="SignalP"/>
    </source>
</evidence>
<dbReference type="Proteomes" id="UP000664779">
    <property type="component" value="Unassembled WGS sequence"/>
</dbReference>
<reference evidence="3" key="1">
    <citation type="submission" date="2021-03" db="EMBL/GenBank/DDBJ databases">
        <title>Roseibium sp. CAU 1637 isolated from Incheon.</title>
        <authorList>
            <person name="Kim W."/>
        </authorList>
    </citation>
    <scope>NUCLEOTIDE SEQUENCE</scope>
    <source>
        <strain evidence="3">CAU 1637</strain>
    </source>
</reference>
<organism evidence="3 4">
    <name type="scientific">Roseibium limicola</name>
    <dbReference type="NCBI Taxonomy" id="2816037"/>
    <lineage>
        <taxon>Bacteria</taxon>
        <taxon>Pseudomonadati</taxon>
        <taxon>Pseudomonadota</taxon>
        <taxon>Alphaproteobacteria</taxon>
        <taxon>Hyphomicrobiales</taxon>
        <taxon>Stappiaceae</taxon>
        <taxon>Roseibium</taxon>
    </lineage>
</organism>
<dbReference type="EMBL" id="JAFLNF010000003">
    <property type="protein sequence ID" value="MBO0345479.1"/>
    <property type="molecule type" value="Genomic_DNA"/>
</dbReference>
<feature type="chain" id="PRO_5036782961" description="Secreted protein" evidence="2">
    <location>
        <begin position="23"/>
        <end position="131"/>
    </location>
</feature>
<keyword evidence="4" id="KW-1185">Reference proteome</keyword>
<evidence type="ECO:0008006" key="5">
    <source>
        <dbReference type="Google" id="ProtNLM"/>
    </source>
</evidence>
<sequence length="131" mass="13303">MVLALLALSLRLLMLFSAPALATTVSDGDEPDGTPFALSALCLGLGGADASGIQNDEAGSDIPIGGAHDPAHCICATGCFHGSHFLAIASADGPSGSLRLITAAQPRHAQHDLRRDRSGLSNRAIRAPPLA</sequence>
<dbReference type="AlphaFoldDB" id="A0A939EMV6"/>
<comment type="caution">
    <text evidence="3">The sequence shown here is derived from an EMBL/GenBank/DDBJ whole genome shotgun (WGS) entry which is preliminary data.</text>
</comment>
<accession>A0A939EMV6</accession>
<evidence type="ECO:0000313" key="4">
    <source>
        <dbReference type="Proteomes" id="UP000664779"/>
    </source>
</evidence>
<evidence type="ECO:0000256" key="1">
    <source>
        <dbReference type="SAM" id="MobiDB-lite"/>
    </source>
</evidence>
<protein>
    <recommendedName>
        <fullName evidence="5">Secreted protein</fullName>
    </recommendedName>
</protein>
<name>A0A939EMV6_9HYPH</name>
<feature type="compositionally biased region" description="Basic and acidic residues" evidence="1">
    <location>
        <begin position="109"/>
        <end position="118"/>
    </location>
</feature>
<feature type="region of interest" description="Disordered" evidence="1">
    <location>
        <begin position="105"/>
        <end position="131"/>
    </location>
</feature>
<gene>
    <name evidence="3" type="ORF">J0X15_09630</name>
</gene>
<dbReference type="RefSeq" id="WP_206940073.1">
    <property type="nucleotide sequence ID" value="NZ_JAFLNF010000003.1"/>
</dbReference>
<keyword evidence="2" id="KW-0732">Signal</keyword>
<evidence type="ECO:0000313" key="3">
    <source>
        <dbReference type="EMBL" id="MBO0345479.1"/>
    </source>
</evidence>